<evidence type="ECO:0000313" key="2">
    <source>
        <dbReference type="EMBL" id="KOF83135.1"/>
    </source>
</evidence>
<name>A0A0L8H305_OCTBM</name>
<feature type="compositionally biased region" description="Basic and acidic residues" evidence="1">
    <location>
        <begin position="11"/>
        <end position="36"/>
    </location>
</feature>
<feature type="region of interest" description="Disordered" evidence="1">
    <location>
        <begin position="1"/>
        <end position="60"/>
    </location>
</feature>
<proteinExistence type="predicted"/>
<feature type="compositionally biased region" description="Basic residues" evidence="1">
    <location>
        <begin position="1"/>
        <end position="10"/>
    </location>
</feature>
<evidence type="ECO:0000256" key="1">
    <source>
        <dbReference type="SAM" id="MobiDB-lite"/>
    </source>
</evidence>
<protein>
    <submittedName>
        <fullName evidence="2">Uncharacterized protein</fullName>
    </submittedName>
</protein>
<gene>
    <name evidence="2" type="ORF">OCBIM_22024375mg</name>
</gene>
<reference evidence="2" key="1">
    <citation type="submission" date="2015-07" db="EMBL/GenBank/DDBJ databases">
        <title>MeaNS - Measles Nucleotide Surveillance Program.</title>
        <authorList>
            <person name="Tran T."/>
            <person name="Druce J."/>
        </authorList>
    </citation>
    <scope>NUCLEOTIDE SEQUENCE</scope>
    <source>
        <strain evidence="2">UCB-OBI-ISO-001</strain>
        <tissue evidence="2">Gonad</tissue>
    </source>
</reference>
<sequence length="124" mass="14882">MKRRKKKIGSRTKEKTKMRSTDTKKNIRKEIQENLKKVKQTKKRKKNTETRREKGKKYEKKRKSKYFIRIYGKKTIGHDVTIQWDQTHNFIISKRAFKLVGHICVLAVQCKEDRTNRGLENMSG</sequence>
<feature type="compositionally biased region" description="Basic residues" evidence="1">
    <location>
        <begin position="37"/>
        <end position="46"/>
    </location>
</feature>
<organism evidence="2">
    <name type="scientific">Octopus bimaculoides</name>
    <name type="common">California two-spotted octopus</name>
    <dbReference type="NCBI Taxonomy" id="37653"/>
    <lineage>
        <taxon>Eukaryota</taxon>
        <taxon>Metazoa</taxon>
        <taxon>Spiralia</taxon>
        <taxon>Lophotrochozoa</taxon>
        <taxon>Mollusca</taxon>
        <taxon>Cephalopoda</taxon>
        <taxon>Coleoidea</taxon>
        <taxon>Octopodiformes</taxon>
        <taxon>Octopoda</taxon>
        <taxon>Incirrata</taxon>
        <taxon>Octopodidae</taxon>
        <taxon>Octopus</taxon>
    </lineage>
</organism>
<dbReference type="EMBL" id="KQ419574">
    <property type="protein sequence ID" value="KOF83135.1"/>
    <property type="molecule type" value="Genomic_DNA"/>
</dbReference>
<accession>A0A0L8H305</accession>
<dbReference type="AlphaFoldDB" id="A0A0L8H305"/>